<dbReference type="PANTHER" id="PTHR31246:SF5">
    <property type="entry name" value="MICROTUBULE-ASSOCIATED PROTEIN 70-5"/>
    <property type="match status" value="1"/>
</dbReference>
<keyword evidence="5 7" id="KW-0175">Coiled coil</keyword>
<proteinExistence type="inferred from homology"/>
<dbReference type="EMBL" id="PYDT01000005">
    <property type="protein sequence ID" value="THU59308.1"/>
    <property type="molecule type" value="Genomic_DNA"/>
</dbReference>
<evidence type="ECO:0000313" key="9">
    <source>
        <dbReference type="EMBL" id="THU59308.1"/>
    </source>
</evidence>
<organism evidence="9 10">
    <name type="scientific">Musa balbisiana</name>
    <name type="common">Banana</name>
    <dbReference type="NCBI Taxonomy" id="52838"/>
    <lineage>
        <taxon>Eukaryota</taxon>
        <taxon>Viridiplantae</taxon>
        <taxon>Streptophyta</taxon>
        <taxon>Embryophyta</taxon>
        <taxon>Tracheophyta</taxon>
        <taxon>Spermatophyta</taxon>
        <taxon>Magnoliopsida</taxon>
        <taxon>Liliopsida</taxon>
        <taxon>Zingiberales</taxon>
        <taxon>Musaceae</taxon>
        <taxon>Musa</taxon>
    </lineage>
</organism>
<keyword evidence="4" id="KW-0493">Microtubule</keyword>
<feature type="region of interest" description="Disordered" evidence="8">
    <location>
        <begin position="362"/>
        <end position="452"/>
    </location>
</feature>
<dbReference type="AlphaFoldDB" id="A0A4S8JC12"/>
<comment type="caution">
    <text evidence="9">The sequence shown here is derived from an EMBL/GenBank/DDBJ whole genome shotgun (WGS) entry which is preliminary data.</text>
</comment>
<evidence type="ECO:0000256" key="8">
    <source>
        <dbReference type="SAM" id="MobiDB-lite"/>
    </source>
</evidence>
<reference evidence="9 10" key="1">
    <citation type="journal article" date="2019" name="Nat. Plants">
        <title>Genome sequencing of Musa balbisiana reveals subgenome evolution and function divergence in polyploid bananas.</title>
        <authorList>
            <person name="Yao X."/>
        </authorList>
    </citation>
    <scope>NUCLEOTIDE SEQUENCE [LARGE SCALE GENOMIC DNA]</scope>
    <source>
        <strain evidence="10">cv. DH-PKW</strain>
        <tissue evidence="9">Leaves</tissue>
    </source>
</reference>
<dbReference type="GO" id="GO:0007010">
    <property type="term" value="P:cytoskeleton organization"/>
    <property type="evidence" value="ECO:0007669"/>
    <property type="project" value="InterPro"/>
</dbReference>
<evidence type="ECO:0000256" key="2">
    <source>
        <dbReference type="ARBA" id="ARBA00008825"/>
    </source>
</evidence>
<keyword evidence="3" id="KW-0963">Cytoplasm</keyword>
<sequence>MGSLGDALTMELFPAPSDPVMIELNRLENGLLEKERELGLAKCEIKTLKATELSKDKAVMELSNEVKKLDERLRTTEKQLENKNLEIKKLVNEKKEALAAQFSAEAALRRVHATHKDEEIVPVGVLTAPLESDIRQYKNEVLSCSTSDTTARLMSSHVFSITVQILMLQEDNKALERLTKSKEAALVEAEALLQSALEQAMSVEMVRNKNLELKRQMEICQEENRTLEKTYRQKVVEVERLTKTITELEESILASGVTANAIRDYQRQISELNEEKRMVERELARVKVSASRMATVAANEWKDDNDKVIPVKQWLEERRFLQGEIQRLRDKLALAERTAKAERQVKDKLSLRLKTVEECLKPSGLPEKQSELPGGKKYGVTKRSASRPRDSHATKNASVLQQPHSISGNGDKIFDGKNPVQKNLSAPRSRSFSDSEKENAETNVKPNGHVDDDVVAGKPELTHEVNAKECGHIKSEMKRLGVDCEDMVSGFLYDRLQKEVLNLRGSQKDKESLLSAKDDEIKMLQKKVDVLTKAMEMELKKTRRNAVARERKMLAKPEDNKNNTDISERYVRQLEVSKGSTA</sequence>
<evidence type="ECO:0000313" key="10">
    <source>
        <dbReference type="Proteomes" id="UP000317650"/>
    </source>
</evidence>
<dbReference type="GO" id="GO:0008017">
    <property type="term" value="F:microtubule binding"/>
    <property type="evidence" value="ECO:0007669"/>
    <property type="project" value="InterPro"/>
</dbReference>
<comment type="similarity">
    <text evidence="2">Belongs to the MAP70 family.</text>
</comment>
<dbReference type="PANTHER" id="PTHR31246">
    <property type="entry name" value="MICROTUBULE-ASSOCIATED PROTEIN 70-2"/>
    <property type="match status" value="1"/>
</dbReference>
<accession>A0A4S8JC12</accession>
<dbReference type="STRING" id="52838.A0A4S8JC12"/>
<evidence type="ECO:0000256" key="1">
    <source>
        <dbReference type="ARBA" id="ARBA00004245"/>
    </source>
</evidence>
<feature type="compositionally biased region" description="Polar residues" evidence="8">
    <location>
        <begin position="394"/>
        <end position="408"/>
    </location>
</feature>
<feature type="compositionally biased region" description="Basic and acidic residues" evidence="8">
    <location>
        <begin position="431"/>
        <end position="440"/>
    </location>
</feature>
<dbReference type="Pfam" id="PF07058">
    <property type="entry name" value="MAP70"/>
    <property type="match status" value="2"/>
</dbReference>
<feature type="compositionally biased region" description="Polar residues" evidence="8">
    <location>
        <begin position="420"/>
        <end position="430"/>
    </location>
</feature>
<evidence type="ECO:0000256" key="5">
    <source>
        <dbReference type="ARBA" id="ARBA00023054"/>
    </source>
</evidence>
<evidence type="ECO:0000256" key="3">
    <source>
        <dbReference type="ARBA" id="ARBA00022490"/>
    </source>
</evidence>
<evidence type="ECO:0000256" key="7">
    <source>
        <dbReference type="SAM" id="Coils"/>
    </source>
</evidence>
<dbReference type="InterPro" id="IPR009768">
    <property type="entry name" value="MAP70"/>
</dbReference>
<dbReference type="GO" id="GO:0005874">
    <property type="term" value="C:microtubule"/>
    <property type="evidence" value="ECO:0007669"/>
    <property type="project" value="UniProtKB-KW"/>
</dbReference>
<feature type="coiled-coil region" evidence="7">
    <location>
        <begin position="168"/>
        <end position="345"/>
    </location>
</feature>
<evidence type="ECO:0000256" key="4">
    <source>
        <dbReference type="ARBA" id="ARBA00022701"/>
    </source>
</evidence>
<feature type="region of interest" description="Disordered" evidence="8">
    <location>
        <begin position="553"/>
        <end position="582"/>
    </location>
</feature>
<keyword evidence="6" id="KW-0206">Cytoskeleton</keyword>
<protein>
    <submittedName>
        <fullName evidence="9">Uncharacterized protein</fullName>
    </submittedName>
</protein>
<feature type="compositionally biased region" description="Basic and acidic residues" evidence="8">
    <location>
        <begin position="553"/>
        <end position="572"/>
    </location>
</feature>
<comment type="subcellular location">
    <subcellularLocation>
        <location evidence="1">Cytoplasm</location>
        <location evidence="1">Cytoskeleton</location>
    </subcellularLocation>
</comment>
<gene>
    <name evidence="9" type="ORF">C4D60_Mb07t00780</name>
</gene>
<evidence type="ECO:0000256" key="6">
    <source>
        <dbReference type="ARBA" id="ARBA00023212"/>
    </source>
</evidence>
<keyword evidence="10" id="KW-1185">Reference proteome</keyword>
<dbReference type="Proteomes" id="UP000317650">
    <property type="component" value="Chromosome 7"/>
</dbReference>
<name>A0A4S8JC12_MUSBA</name>
<feature type="coiled-coil region" evidence="7">
    <location>
        <begin position="24"/>
        <end position="100"/>
    </location>
</feature>